<dbReference type="Gene3D" id="3.30.40.10">
    <property type="entry name" value="Zinc/RING finger domain, C3HC4 (zinc finger)"/>
    <property type="match status" value="2"/>
</dbReference>
<name>A0A7R9PWH2_9ACAR</name>
<dbReference type="CDD" id="cd15729">
    <property type="entry name" value="FYVE_endofin"/>
    <property type="match status" value="2"/>
</dbReference>
<dbReference type="GO" id="GO:0003723">
    <property type="term" value="F:RNA binding"/>
    <property type="evidence" value="ECO:0007669"/>
    <property type="project" value="InterPro"/>
</dbReference>
<accession>A0A7R9PWH2</accession>
<dbReference type="InterPro" id="IPR037145">
    <property type="entry name" value="SARA_Smad-bd_sf"/>
</dbReference>
<evidence type="ECO:0000256" key="3">
    <source>
        <dbReference type="ARBA" id="ARBA00022833"/>
    </source>
</evidence>
<feature type="region of interest" description="Disordered" evidence="5">
    <location>
        <begin position="827"/>
        <end position="862"/>
    </location>
</feature>
<dbReference type="Pfam" id="PF11409">
    <property type="entry name" value="SARA"/>
    <property type="match status" value="1"/>
</dbReference>
<dbReference type="SMART" id="SM01421">
    <property type="entry name" value="DUF3480"/>
    <property type="match status" value="1"/>
</dbReference>
<dbReference type="Gene3D" id="3.30.500.40">
    <property type="match status" value="2"/>
</dbReference>
<dbReference type="EMBL" id="OC855930">
    <property type="protein sequence ID" value="CAD7622909.1"/>
    <property type="molecule type" value="Genomic_DNA"/>
</dbReference>
<feature type="domain" description="FYVE-type" evidence="6">
    <location>
        <begin position="575"/>
        <end position="634"/>
    </location>
</feature>
<dbReference type="Pfam" id="PF11979">
    <property type="entry name" value="SARA_C"/>
    <property type="match status" value="1"/>
</dbReference>
<dbReference type="InterPro" id="IPR024608">
    <property type="entry name" value="SARA-like_SBD"/>
</dbReference>
<feature type="region of interest" description="Disordered" evidence="5">
    <location>
        <begin position="761"/>
        <end position="802"/>
    </location>
</feature>
<dbReference type="GO" id="GO:0031901">
    <property type="term" value="C:early endosome membrane"/>
    <property type="evidence" value="ECO:0007669"/>
    <property type="project" value="TreeGrafter"/>
</dbReference>
<feature type="compositionally biased region" description="Low complexity" evidence="5">
    <location>
        <begin position="778"/>
        <end position="790"/>
    </location>
</feature>
<dbReference type="InterPro" id="IPR016024">
    <property type="entry name" value="ARM-type_fold"/>
</dbReference>
<keyword evidence="8" id="KW-1185">Reference proteome</keyword>
<dbReference type="Gene3D" id="4.10.720.10">
    <property type="entry name" value="Smad anchor for receptor activation, Smad-binding domain"/>
    <property type="match status" value="1"/>
</dbReference>
<dbReference type="GO" id="GO:0008270">
    <property type="term" value="F:zinc ion binding"/>
    <property type="evidence" value="ECO:0007669"/>
    <property type="project" value="UniProtKB-KW"/>
</dbReference>
<dbReference type="SUPFAM" id="SSF57903">
    <property type="entry name" value="FYVE/PHD zinc finger"/>
    <property type="match status" value="2"/>
</dbReference>
<proteinExistence type="predicted"/>
<protein>
    <recommendedName>
        <fullName evidence="6">FYVE-type domain-containing protein</fullName>
    </recommendedName>
</protein>
<dbReference type="EMBL" id="CAJPIZ010001355">
    <property type="protein sequence ID" value="CAG2103339.1"/>
    <property type="molecule type" value="Genomic_DNA"/>
</dbReference>
<dbReference type="InterPro" id="IPR003890">
    <property type="entry name" value="MIF4G-like_typ-3"/>
</dbReference>
<evidence type="ECO:0000256" key="5">
    <source>
        <dbReference type="SAM" id="MobiDB-lite"/>
    </source>
</evidence>
<feature type="region of interest" description="Disordered" evidence="5">
    <location>
        <begin position="1971"/>
        <end position="2003"/>
    </location>
</feature>
<dbReference type="SMART" id="SM00064">
    <property type="entry name" value="FYVE"/>
    <property type="match status" value="2"/>
</dbReference>
<dbReference type="FunFam" id="3.30.40.10:FF:000084">
    <property type="entry name" value="Zinc finger, FYVE domain-containing 9b"/>
    <property type="match status" value="1"/>
</dbReference>
<dbReference type="Pfam" id="PF02854">
    <property type="entry name" value="MIF4G"/>
    <property type="match status" value="1"/>
</dbReference>
<dbReference type="Gene3D" id="3.30.1360.220">
    <property type="entry name" value="Domain of unknown function (DUF3480), N-terminal subdomain"/>
    <property type="match status" value="2"/>
</dbReference>
<evidence type="ECO:0000259" key="6">
    <source>
        <dbReference type="PROSITE" id="PS50178"/>
    </source>
</evidence>
<dbReference type="OrthoDB" id="5872154at2759"/>
<feature type="compositionally biased region" description="Low complexity" evidence="5">
    <location>
        <begin position="1560"/>
        <end position="1573"/>
    </location>
</feature>
<evidence type="ECO:0000256" key="4">
    <source>
        <dbReference type="PROSITE-ProRule" id="PRU00091"/>
    </source>
</evidence>
<dbReference type="PROSITE" id="PS50178">
    <property type="entry name" value="ZF_FYVE"/>
    <property type="match status" value="2"/>
</dbReference>
<organism evidence="7">
    <name type="scientific">Medioppia subpectinata</name>
    <dbReference type="NCBI Taxonomy" id="1979941"/>
    <lineage>
        <taxon>Eukaryota</taxon>
        <taxon>Metazoa</taxon>
        <taxon>Ecdysozoa</taxon>
        <taxon>Arthropoda</taxon>
        <taxon>Chelicerata</taxon>
        <taxon>Arachnida</taxon>
        <taxon>Acari</taxon>
        <taxon>Acariformes</taxon>
        <taxon>Sarcoptiformes</taxon>
        <taxon>Oribatida</taxon>
        <taxon>Brachypylina</taxon>
        <taxon>Oppioidea</taxon>
        <taxon>Oppiidae</taxon>
        <taxon>Medioppia</taxon>
    </lineage>
</organism>
<dbReference type="InterPro" id="IPR000306">
    <property type="entry name" value="Znf_FYVE"/>
</dbReference>
<keyword evidence="1" id="KW-0479">Metal-binding</keyword>
<dbReference type="InterPro" id="IPR013083">
    <property type="entry name" value="Znf_RING/FYVE/PHD"/>
</dbReference>
<dbReference type="Proteomes" id="UP000759131">
    <property type="component" value="Unassembled WGS sequence"/>
</dbReference>
<evidence type="ECO:0000313" key="7">
    <source>
        <dbReference type="EMBL" id="CAD7622909.1"/>
    </source>
</evidence>
<dbReference type="Gene3D" id="1.25.40.180">
    <property type="match status" value="1"/>
</dbReference>
<dbReference type="SMART" id="SM00543">
    <property type="entry name" value="MIF4G"/>
    <property type="match status" value="1"/>
</dbReference>
<keyword evidence="2 4" id="KW-0863">Zinc-finger</keyword>
<dbReference type="PANTHER" id="PTHR46319">
    <property type="entry name" value="ZINC FINGER FYVE DOMAIN-CONTAINING PROTEIN"/>
    <property type="match status" value="1"/>
</dbReference>
<sequence length="2025" mass="227250">MDKFAIDLDSILDQLEDDDTEVRGRPPSLVKIANNNTFGYNKSNFSSLHSYCDDSSVGQTSGDAMVCSTSSSAHNNSAYKRRLLSSYMESQTLEPLDSSEADFGISVKRIDSECNGLLDLNDGKSGNTTYNASKEVNESMEKNRLITSLLEKAKWNTEGVTQEGHEYDVDTGSSDEEVSDEVIYVSIDQKGDNNERRDSVEIQEPSNDGQQIQIEILPSNSTQLIFDDIINDTNESVLQNNSSDLIESGEHIEESVLDAIEENDLKVMDKDMETTVKSEEEVVNDLSEERCDEMLCEIECQKDVKCEETVINEDKWDTDSMKNNFDETSNVMKFNEIEVNIDELTEQEINEYLHDFEDNSCENNELVVSNINCDDIEANVSNISNMSQINIQTNSDLIHNDFLNANIDKDMNSMSQSTSSVSIEENDKISDISDFDVSHHQSNSFTQNYDNCIDNQNDNISQTDDIPSRISRPNSLAIASNAIHVNTLETNEELIDDSGTQTNTDFGDDNITNEMNDVLNGNELTPNVPNGEFSEQNLTLGLNENICEGLSEDLTLGLSEDEQMLGKVKPFWIPDNESQMCMHCDIRFTLIKRRHHCRACGKVLCAQCCNSRAKLLYLDCEVARVCQFSEQNLTLGLNENICEGLSEDLTLGLSEDEQMLGKVKPFWIPDNESQMCMHCDIRFTLIKRRHHCRACGKVLCAQCCNSRAKLLYLDCEVARVCQCCNSRAKLLYLDCEVARVCQVCYSTLARIAAIERNANDMNQSSPSTLRPDNLYPNSTSGSSSMSNIRSPDPNNPSEYCSTIPPLEQEQELRDRMPPTVMVPVGVLKRGDRPKGEPKQVVFSDGIRPGGDLTETSESSTSSLTFLRRTGRIQHKLKSPPVESVPAVQTTTTASKSKASRIVITDTNGTLPPIINYYDLNVNKSVKNKPTIINLIDFLKNKDLCPVVFALTKNLHIYSKIVLKSCCVKSEVWTFASKGMATIGQDEILVSLERLPEEDIFPRDIFRLFTTVYDSATKGIGFLFARPTLQCFSNLVLPSPPFLLAILIHKWEIPWAKVFPIRLLLRLGAEYKYYPSPIVSYRCRKPVYCEIGHTIMNVLADFRNFQYTLPTVSGLTIHLEDKKITVHLPRNRYEKVQKVVATSNEHVLAFGANFSLKADSHLVCMQNDVDGQYQTQSINIEGAPRKTTGASFIVFSGALKSSTGLTAKMSIVEDGLLVQIPPNTMTELRNSIKDMKDYDINCGKIDSLPDEVIHMSWAEEDMSVNLGVRSPIDATNLEGIQSIRIFNGTDYTNNKFVIRWTEVFFLHVNELSRRHDSLDSSRLAEMISQAFCLALTSCFTAKMSIVEDGLLVQIPPNTMTELRNSIKDMKDYDINCGKIDSLPDEVIHMSWAEEDMSVNLGVRSPIDATNLEGIQSIRIFNGTDYTNNKFVIRWTEVFFLHVNELSRRHDSLDSSRLAEMISQAFCLALTSCLDQLFENGFTKIGLRISLDADKVGYEVGSNGTALPPQYTTELDGALIPVIMDNISSGIEDQLVMELLGHNRPLSVASSLPMDPYNDLHQNNGQNGQQMPQMNSDPNARQRQAGDHYLADQMSQQQQQLRHHFNTPMDSHLRRPNTTYNDSINEITKQTNAMSFGVNGKNNYNSIGGAGDMANNSWIQSGAKGQSTPMGSGSSMGAESKLSPFAKEFIPRTTMSYAPSGPSASNGWNPVRADPVPPSERDFDDFIACTYLREFIDTITIKPNKYDSGIAYLTEVINSYIDEDESVLQTIVNTIVDQAILDPQFRYNGVRLCTYFMEHLIDLSEEKTFKLLLFKRCQREHSRRDSLISSGESENYLRGLTMFIGDLYSRSPAPELAEYLPQLLISLLSKPHKENLKCVCQVLKLCGSSLENHYIQTKGDDMNQVMKDMETSLTTSEASIYIKELVVNIIEMQKRGWVPKPPAAHTLINPYLPNGTQLSHKKATISGDYYEYSTYSDEEEEEEPVPQNQNQSLPPPRLGYDFGQCGDEDDSEVCEAFEEFLKNSGQN</sequence>
<dbReference type="InterPro" id="IPR022557">
    <property type="entry name" value="SARA-like_C"/>
</dbReference>
<feature type="region of interest" description="Disordered" evidence="5">
    <location>
        <begin position="1548"/>
        <end position="1583"/>
    </location>
</feature>
<dbReference type="Pfam" id="PF01363">
    <property type="entry name" value="FYVE"/>
    <property type="match status" value="2"/>
</dbReference>
<dbReference type="InterPro" id="IPR011011">
    <property type="entry name" value="Znf_FYVE_PHD"/>
</dbReference>
<evidence type="ECO:0000313" key="8">
    <source>
        <dbReference type="Proteomes" id="UP000759131"/>
    </source>
</evidence>
<feature type="compositionally biased region" description="Basic and acidic residues" evidence="5">
    <location>
        <begin position="828"/>
        <end position="837"/>
    </location>
</feature>
<feature type="compositionally biased region" description="Polar residues" evidence="5">
    <location>
        <begin position="761"/>
        <end position="770"/>
    </location>
</feature>
<dbReference type="PANTHER" id="PTHR46319:SF3">
    <property type="entry name" value="ZINC FINGER FYVE DOMAIN-CONTAINING PROTEIN"/>
    <property type="match status" value="1"/>
</dbReference>
<feature type="domain" description="FYVE-type" evidence="6">
    <location>
        <begin position="670"/>
        <end position="729"/>
    </location>
</feature>
<gene>
    <name evidence="7" type="ORF">OSB1V03_LOCUS3371</name>
</gene>
<keyword evidence="3" id="KW-0862">Zinc</keyword>
<dbReference type="InterPro" id="IPR017455">
    <property type="entry name" value="Znf_FYVE-rel"/>
</dbReference>
<evidence type="ECO:0000256" key="1">
    <source>
        <dbReference type="ARBA" id="ARBA00022723"/>
    </source>
</evidence>
<reference evidence="7" key="1">
    <citation type="submission" date="2020-11" db="EMBL/GenBank/DDBJ databases">
        <authorList>
            <person name="Tran Van P."/>
        </authorList>
    </citation>
    <scope>NUCLEOTIDE SEQUENCE</scope>
</reference>
<dbReference type="SUPFAM" id="SSF48371">
    <property type="entry name" value="ARM repeat"/>
    <property type="match status" value="1"/>
</dbReference>
<feature type="compositionally biased region" description="Low complexity" evidence="5">
    <location>
        <begin position="852"/>
        <end position="862"/>
    </location>
</feature>
<evidence type="ECO:0000256" key="2">
    <source>
        <dbReference type="ARBA" id="ARBA00022771"/>
    </source>
</evidence>
<dbReference type="SMART" id="SM01422">
    <property type="entry name" value="SARA"/>
    <property type="match status" value="1"/>
</dbReference>
<dbReference type="GO" id="GO:0016197">
    <property type="term" value="P:endosomal transport"/>
    <property type="evidence" value="ECO:0007669"/>
    <property type="project" value="TreeGrafter"/>
</dbReference>